<keyword evidence="3" id="KW-1185">Reference proteome</keyword>
<dbReference type="Gene3D" id="3.10.450.710">
    <property type="entry name" value="Tgt2/MlaC"/>
    <property type="match status" value="1"/>
</dbReference>
<dbReference type="InterPro" id="IPR008869">
    <property type="entry name" value="MlaC/ttg2D"/>
</dbReference>
<dbReference type="InterPro" id="IPR042245">
    <property type="entry name" value="Tgt2/MlaC_sf"/>
</dbReference>
<evidence type="ECO:0000313" key="2">
    <source>
        <dbReference type="EMBL" id="MCP8352316.1"/>
    </source>
</evidence>
<name>A0ABT1L573_9GAMM</name>
<gene>
    <name evidence="2" type="ORF">MKS91_03315</name>
</gene>
<dbReference type="EMBL" id="JAKUDN010000002">
    <property type="protein sequence ID" value="MCP8352316.1"/>
    <property type="molecule type" value="Genomic_DNA"/>
</dbReference>
<feature type="chain" id="PRO_5047135892" evidence="1">
    <location>
        <begin position="20"/>
        <end position="203"/>
    </location>
</feature>
<evidence type="ECO:0000313" key="3">
    <source>
        <dbReference type="Proteomes" id="UP001320768"/>
    </source>
</evidence>
<keyword evidence="1" id="KW-0732">Signal</keyword>
<feature type="signal peptide" evidence="1">
    <location>
        <begin position="1"/>
        <end position="19"/>
    </location>
</feature>
<dbReference type="Proteomes" id="UP001320768">
    <property type="component" value="Unassembled WGS sequence"/>
</dbReference>
<organism evidence="2 3">
    <name type="scientific">Candidatus Synchoanobacter obligatus</name>
    <dbReference type="NCBI Taxonomy" id="2919597"/>
    <lineage>
        <taxon>Bacteria</taxon>
        <taxon>Pseudomonadati</taxon>
        <taxon>Pseudomonadota</taxon>
        <taxon>Gammaproteobacteria</taxon>
        <taxon>Candidatus Comchoanobacterales</taxon>
        <taxon>Candidatus Comchoanobacteraceae</taxon>
        <taxon>Candidatus Synchoanobacter</taxon>
    </lineage>
</organism>
<accession>A0ABT1L573</accession>
<dbReference type="PANTHER" id="PTHR36573:SF1">
    <property type="entry name" value="INTERMEMBRANE PHOSPHOLIPID TRANSPORT SYSTEM BINDING PROTEIN MLAC"/>
    <property type="match status" value="1"/>
</dbReference>
<reference evidence="2 3" key="1">
    <citation type="journal article" date="2022" name="Nat. Microbiol.">
        <title>The microbiome of a bacterivorous marine choanoflagellate contains a resource-demanding obligate bacterial associate.</title>
        <authorList>
            <person name="Needham D.M."/>
            <person name="Poirier C."/>
            <person name="Bachy C."/>
            <person name="George E.E."/>
            <person name="Wilken S."/>
            <person name="Yung C.C.M."/>
            <person name="Limardo A.J."/>
            <person name="Morando M."/>
            <person name="Sudek L."/>
            <person name="Malmstrom R.R."/>
            <person name="Keeling P.J."/>
            <person name="Santoro A.E."/>
            <person name="Worden A.Z."/>
        </authorList>
    </citation>
    <scope>NUCLEOTIDE SEQUENCE [LARGE SCALE GENOMIC DNA]</scope>
    <source>
        <strain evidence="2 3">Comchoano-2</strain>
    </source>
</reference>
<evidence type="ECO:0000256" key="1">
    <source>
        <dbReference type="SAM" id="SignalP"/>
    </source>
</evidence>
<dbReference type="RefSeq" id="WP_258569422.1">
    <property type="nucleotide sequence ID" value="NZ_JAKUDN010000002.1"/>
</dbReference>
<dbReference type="PANTHER" id="PTHR36573">
    <property type="entry name" value="INTERMEMBRANE PHOSPHOLIPID TRANSPORT SYSTEM BINDING PROTEIN MLAC"/>
    <property type="match status" value="1"/>
</dbReference>
<dbReference type="Pfam" id="PF05494">
    <property type="entry name" value="MlaC"/>
    <property type="match status" value="1"/>
</dbReference>
<comment type="caution">
    <text evidence="2">The sequence shown here is derived from an EMBL/GenBank/DDBJ whole genome shotgun (WGS) entry which is preliminary data.</text>
</comment>
<proteinExistence type="predicted"/>
<protein>
    <submittedName>
        <fullName evidence="2">ABC transporter substrate-binding protein</fullName>
    </submittedName>
</protein>
<sequence>MNKKLLILGALCLHGSVFADGLACANPVTSIEETVMGMTNELRQVCRAGASQEEVVGVVETLFIPQVDVELITKQVLGRQFWHESTSEDRDQLHQLLKRLLARQYASAFDCGYVENQMTFHPLRGDVKRYTKVEASVPIADKKSVLLRYAMRCDDTEWKVYDIVVDGLSIAQTYRSQFNRILHKGGVSSLIAYLDKQLNKDDA</sequence>